<feature type="compositionally biased region" description="Basic and acidic residues" evidence="5">
    <location>
        <begin position="1272"/>
        <end position="1306"/>
    </location>
</feature>
<evidence type="ECO:0000259" key="7">
    <source>
        <dbReference type="Pfam" id="PF11732"/>
    </source>
</evidence>
<dbReference type="Pfam" id="PF11732">
    <property type="entry name" value="Thoc2"/>
    <property type="match status" value="1"/>
</dbReference>
<evidence type="ECO:0000259" key="6">
    <source>
        <dbReference type="Pfam" id="PF11262"/>
    </source>
</evidence>
<dbReference type="InterPro" id="IPR040007">
    <property type="entry name" value="Tho2"/>
</dbReference>
<feature type="domain" description="THO complex subunit 2 N-terminal" evidence="8">
    <location>
        <begin position="2"/>
        <end position="98"/>
    </location>
</feature>
<comment type="caution">
    <text evidence="9">The sequence shown here is derived from an EMBL/GenBank/DDBJ whole genome shotgun (WGS) entry which is preliminary data.</text>
</comment>
<dbReference type="GO" id="GO:0000445">
    <property type="term" value="C:THO complex part of transcription export complex"/>
    <property type="evidence" value="ECO:0007669"/>
    <property type="project" value="TreeGrafter"/>
</dbReference>
<dbReference type="GO" id="GO:0003729">
    <property type="term" value="F:mRNA binding"/>
    <property type="evidence" value="ECO:0007669"/>
    <property type="project" value="TreeGrafter"/>
</dbReference>
<comment type="subcellular location">
    <subcellularLocation>
        <location evidence="1">Nucleus</location>
    </subcellularLocation>
</comment>
<dbReference type="InterPro" id="IPR032302">
    <property type="entry name" value="THOC2_N"/>
</dbReference>
<feature type="region of interest" description="Disordered" evidence="5">
    <location>
        <begin position="785"/>
        <end position="941"/>
    </location>
</feature>
<proteinExistence type="inferred from homology"/>
<feature type="compositionally biased region" description="Basic and acidic residues" evidence="5">
    <location>
        <begin position="367"/>
        <end position="379"/>
    </location>
</feature>
<feature type="compositionally biased region" description="Low complexity" evidence="5">
    <location>
        <begin position="1239"/>
        <end position="1250"/>
    </location>
</feature>
<dbReference type="EMBL" id="NAJQ01001005">
    <property type="protein sequence ID" value="TKA62920.1"/>
    <property type="molecule type" value="Genomic_DNA"/>
</dbReference>
<reference evidence="9 10" key="1">
    <citation type="submission" date="2017-03" db="EMBL/GenBank/DDBJ databases">
        <title>Genomes of endolithic fungi from Antarctica.</title>
        <authorList>
            <person name="Coleine C."/>
            <person name="Masonjones S."/>
            <person name="Stajich J.E."/>
        </authorList>
    </citation>
    <scope>NUCLEOTIDE SEQUENCE [LARGE SCALE GENOMIC DNA]</scope>
    <source>
        <strain evidence="9 10">CCFEE 5184</strain>
    </source>
</reference>
<dbReference type="Pfam" id="PF11262">
    <property type="entry name" value="Tho2"/>
    <property type="match status" value="1"/>
</dbReference>
<feature type="compositionally biased region" description="Basic and acidic residues" evidence="5">
    <location>
        <begin position="1314"/>
        <end position="1323"/>
    </location>
</feature>
<feature type="compositionally biased region" description="Low complexity" evidence="5">
    <location>
        <begin position="863"/>
        <end position="872"/>
    </location>
</feature>
<feature type="compositionally biased region" description="Polar residues" evidence="5">
    <location>
        <begin position="1140"/>
        <end position="1153"/>
    </location>
</feature>
<dbReference type="OrthoDB" id="29024at2759"/>
<feature type="compositionally biased region" description="Polar residues" evidence="5">
    <location>
        <begin position="1049"/>
        <end position="1071"/>
    </location>
</feature>
<feature type="region of interest" description="Disordered" evidence="5">
    <location>
        <begin position="367"/>
        <end position="410"/>
    </location>
</feature>
<protein>
    <recommendedName>
        <fullName evidence="3">THO complex subunit 2</fullName>
    </recommendedName>
</protein>
<accession>A0A4U0WIR4</accession>
<dbReference type="Proteomes" id="UP000309340">
    <property type="component" value="Unassembled WGS sequence"/>
</dbReference>
<feature type="domain" description="THO complex subunitTHOC2 C-terminal" evidence="6">
    <location>
        <begin position="465"/>
        <end position="772"/>
    </location>
</feature>
<evidence type="ECO:0000256" key="5">
    <source>
        <dbReference type="SAM" id="MobiDB-lite"/>
    </source>
</evidence>
<evidence type="ECO:0000256" key="4">
    <source>
        <dbReference type="ARBA" id="ARBA00023242"/>
    </source>
</evidence>
<name>A0A4U0WIR4_9PEZI</name>
<dbReference type="InterPro" id="IPR021726">
    <property type="entry name" value="THO_THOC2_N"/>
</dbReference>
<evidence type="ECO:0000259" key="8">
    <source>
        <dbReference type="Pfam" id="PF16134"/>
    </source>
</evidence>
<evidence type="ECO:0000256" key="1">
    <source>
        <dbReference type="ARBA" id="ARBA00004123"/>
    </source>
</evidence>
<dbReference type="STRING" id="329884.A0A4U0WIR4"/>
<feature type="compositionally biased region" description="Basic and acidic residues" evidence="5">
    <location>
        <begin position="851"/>
        <end position="862"/>
    </location>
</feature>
<feature type="non-terminal residue" evidence="9">
    <location>
        <position position="1"/>
    </location>
</feature>
<keyword evidence="10" id="KW-1185">Reference proteome</keyword>
<feature type="compositionally biased region" description="Basic and acidic residues" evidence="5">
    <location>
        <begin position="1404"/>
        <end position="1448"/>
    </location>
</feature>
<evidence type="ECO:0000256" key="3">
    <source>
        <dbReference type="ARBA" id="ARBA00019596"/>
    </source>
</evidence>
<feature type="compositionally biased region" description="Polar residues" evidence="5">
    <location>
        <begin position="1373"/>
        <end position="1386"/>
    </location>
</feature>
<evidence type="ECO:0000313" key="9">
    <source>
        <dbReference type="EMBL" id="TKA62920.1"/>
    </source>
</evidence>
<feature type="compositionally biased region" description="Polar residues" evidence="5">
    <location>
        <begin position="397"/>
        <end position="407"/>
    </location>
</feature>
<feature type="compositionally biased region" description="Polar residues" evidence="5">
    <location>
        <begin position="1204"/>
        <end position="1238"/>
    </location>
</feature>
<dbReference type="GO" id="GO:0006397">
    <property type="term" value="P:mRNA processing"/>
    <property type="evidence" value="ECO:0007669"/>
    <property type="project" value="InterPro"/>
</dbReference>
<feature type="compositionally biased region" description="Pro residues" evidence="5">
    <location>
        <begin position="900"/>
        <end position="923"/>
    </location>
</feature>
<gene>
    <name evidence="9" type="ORF">B0A55_11270</name>
</gene>
<feature type="compositionally biased region" description="Basic and acidic residues" evidence="5">
    <location>
        <begin position="1331"/>
        <end position="1370"/>
    </location>
</feature>
<keyword evidence="4" id="KW-0539">Nucleus</keyword>
<dbReference type="PANTHER" id="PTHR21597">
    <property type="entry name" value="THO2 PROTEIN"/>
    <property type="match status" value="1"/>
</dbReference>
<feature type="compositionally biased region" description="Low complexity" evidence="5">
    <location>
        <begin position="1154"/>
        <end position="1190"/>
    </location>
</feature>
<feature type="region of interest" description="Disordered" evidence="5">
    <location>
        <begin position="975"/>
        <end position="1460"/>
    </location>
</feature>
<dbReference type="InterPro" id="IPR021418">
    <property type="entry name" value="THO_THOC2_C"/>
</dbReference>
<dbReference type="GO" id="GO:0006406">
    <property type="term" value="P:mRNA export from nucleus"/>
    <property type="evidence" value="ECO:0007669"/>
    <property type="project" value="InterPro"/>
</dbReference>
<comment type="similarity">
    <text evidence="2">Belongs to the THOC2 family.</text>
</comment>
<organism evidence="9 10">
    <name type="scientific">Friedmanniomyces simplex</name>
    <dbReference type="NCBI Taxonomy" id="329884"/>
    <lineage>
        <taxon>Eukaryota</taxon>
        <taxon>Fungi</taxon>
        <taxon>Dikarya</taxon>
        <taxon>Ascomycota</taxon>
        <taxon>Pezizomycotina</taxon>
        <taxon>Dothideomycetes</taxon>
        <taxon>Dothideomycetidae</taxon>
        <taxon>Mycosphaerellales</taxon>
        <taxon>Teratosphaeriaceae</taxon>
        <taxon>Friedmanniomyces</taxon>
    </lineage>
</organism>
<sequence>SSLAEDSSDTNRARWLEMMRRLLVPALSLSKHNISLTEEVYQLLMLFPLTTRYNIYAEWFTGKTSRLPEMKVAFEHNRAEVKDVLRRVSNENVKVQARALGKVSYSSPGVLMMFMISQLESYSNMIPALVECTKYFPKLAYDVLTWCLINSLRGQGRDRIQADGMLTSSWLQALSQFVAALFHHYASVNPSPILQYLASELRNGNSTDLEMFEQVLTEMAGIRSDTEFNDAQVLAMAGGEHLQAHIMQQLADTRHERKSSAKRLMKALAEPGLIGQTLIAIAQERQMYQHHESSRFMPLKVLGNNLDKIQSVFAQYLDVLRTNLKPEEFEAAVPDVVALVGDFGLQPGIAFTINRYAIAYRMQEATRREDTQAKERRASQESGQASGDVEMQEADTKSTSKSQQLTKGDTVVCGNGEDQVVAQIEPKASATPQPNGVESAKSPWHPALESLIERLPSVTGDLQHRVSISFLVTFWTLGLSDVMAPLGSYNTEVNRLQDQIKQLIRDRPSMPVLSRVEHDRKKRALQDKQTKIGNEKQPRMASQIKLGVRMKREMDHWFDRSRKREDMVQRHLALLQECFLPRAMLSSLDAHCSFVLLRMLHQLGTPGFSTLVIIQQLLRKQALAAIISKCTGQEAQHIGRFLNEVLKMIAGWHANREDFETHALGVSTKLPGFVVGPMDYSEKGTWKFLDYESFRRLDSDWHHAILGSLLACFDSGEYMHIRNGIMVLKAIVGVYPQIQFHGNQLVGAVEKLSTEETRQDLKLMALSLLGPLKGREKQWVMPQAFRLNDPSKGGKPASRAPSARAETPQPAAGTPKLNAAATEFKPTPTSLAMGTSRKGSVIGVEDGEVEEEKKSADTEMKDAPAPASAQQSEQRPGLKPQTEPKATTSEPAKDQQTLPSKPPTPAPSVAKPPTPAAPAPRSQPPTNGIGRNELERNSLKATYKRNHNLSLKSAEIEMQEILMIFAVTPETIAMQDSTAKRSPQSRRGRLSSDFGREESSYGRLNAPPESVLVAPRPTNGLNGPGGRGGRLSSAPQPVSRLSEHPMPSPTASRPPQSTPRLSEHSMQSPTVSRVPESPAAFNPQQRPSRHPSFDTRNTAPQIDQRQQPQQQQSQPATPGQPTPTNDLAGMNPERLKLFTNIGSNVPQSQPSLTSAPPSGPRAAAARAPTNAPTGPSPVSAAPPSGPASAVDRQRGRRQGGLINQALQSTTANAPQGSRGQDVSFRGASTRQNSITMSSAAVVTPVPAVAPLVQSSQRFDNGPPRNEAQSNRPDLHADPRHDLPQRGQRPEVRDDSKSRRREEERARGSRHASRERRPDDEPPHRPQPTGMDDSRDKRGAPREDRRARDERDAVSHDRRGGQWADDTRRPPPTDTQGSMAGPAQNNYPHGGYPPDSHRQGPAPADGRRGGARQEEYRGGRREDERRDGAGRGGAREEAPQDRKRRHEDPPFGAEKRRRSGR</sequence>
<evidence type="ECO:0000256" key="2">
    <source>
        <dbReference type="ARBA" id="ARBA00007857"/>
    </source>
</evidence>
<dbReference type="PANTHER" id="PTHR21597:SF0">
    <property type="entry name" value="THO COMPLEX SUBUNIT 2"/>
    <property type="match status" value="1"/>
</dbReference>
<dbReference type="Pfam" id="PF16134">
    <property type="entry name" value="THOC2_N"/>
    <property type="match status" value="1"/>
</dbReference>
<evidence type="ECO:0000313" key="10">
    <source>
        <dbReference type="Proteomes" id="UP000309340"/>
    </source>
</evidence>
<feature type="compositionally biased region" description="Low complexity" evidence="5">
    <location>
        <begin position="1100"/>
        <end position="1124"/>
    </location>
</feature>
<feature type="domain" description="THO complex subunitTHOC2 N-terminal" evidence="7">
    <location>
        <begin position="100"/>
        <end position="175"/>
    </location>
</feature>
<feature type="compositionally biased region" description="Polar residues" evidence="5">
    <location>
        <begin position="884"/>
        <end position="898"/>
    </location>
</feature>